<gene>
    <name evidence="2" type="ORF">NP493_230g02043</name>
    <name evidence="1" type="ORF">NP493_6463g00003</name>
</gene>
<dbReference type="AlphaFoldDB" id="A0AAD9MLQ0"/>
<dbReference type="GO" id="GO:1900025">
    <property type="term" value="P:negative regulation of substrate adhesion-dependent cell spreading"/>
    <property type="evidence" value="ECO:0007669"/>
    <property type="project" value="TreeGrafter"/>
</dbReference>
<evidence type="ECO:0008006" key="4">
    <source>
        <dbReference type="Google" id="ProtNLM"/>
    </source>
</evidence>
<dbReference type="GO" id="GO:0005178">
    <property type="term" value="F:integrin binding"/>
    <property type="evidence" value="ECO:0007669"/>
    <property type="project" value="TreeGrafter"/>
</dbReference>
<name>A0AAD9MLQ0_RIDPI</name>
<dbReference type="SUPFAM" id="SSF50729">
    <property type="entry name" value="PH domain-like"/>
    <property type="match status" value="1"/>
</dbReference>
<dbReference type="GO" id="GO:0071944">
    <property type="term" value="C:cell periphery"/>
    <property type="evidence" value="ECO:0007669"/>
    <property type="project" value="TreeGrafter"/>
</dbReference>
<dbReference type="Gene3D" id="6.20.360.10">
    <property type="match status" value="1"/>
</dbReference>
<dbReference type="GO" id="GO:0051895">
    <property type="term" value="P:negative regulation of focal adhesion assembly"/>
    <property type="evidence" value="ECO:0007669"/>
    <property type="project" value="TreeGrafter"/>
</dbReference>
<dbReference type="GO" id="GO:0030027">
    <property type="term" value="C:lamellipodium"/>
    <property type="evidence" value="ECO:0007669"/>
    <property type="project" value="TreeGrafter"/>
</dbReference>
<dbReference type="GO" id="GO:0001726">
    <property type="term" value="C:ruffle"/>
    <property type="evidence" value="ECO:0007669"/>
    <property type="project" value="TreeGrafter"/>
</dbReference>
<evidence type="ECO:0000313" key="3">
    <source>
        <dbReference type="Proteomes" id="UP001209878"/>
    </source>
</evidence>
<keyword evidence="3" id="KW-1185">Reference proteome</keyword>
<evidence type="ECO:0000313" key="2">
    <source>
        <dbReference type="EMBL" id="KAK2185599.1"/>
    </source>
</evidence>
<dbReference type="PANTHER" id="PTHR32055:SF1">
    <property type="entry name" value="INTEGRIN BETA-1-BINDING PROTEIN 1"/>
    <property type="match status" value="1"/>
</dbReference>
<dbReference type="Pfam" id="PF10480">
    <property type="entry name" value="ICAP-1_inte_bdg"/>
    <property type="match status" value="1"/>
</dbReference>
<evidence type="ECO:0000313" key="1">
    <source>
        <dbReference type="EMBL" id="KAK2139387.1"/>
    </source>
</evidence>
<dbReference type="GO" id="GO:0005856">
    <property type="term" value="C:cytoskeleton"/>
    <property type="evidence" value="ECO:0007669"/>
    <property type="project" value="TreeGrafter"/>
</dbReference>
<protein>
    <recommendedName>
        <fullName evidence="4">PID domain-containing protein</fullName>
    </recommendedName>
</protein>
<dbReference type="PANTHER" id="PTHR32055">
    <property type="entry name" value="INTEGRIN BETA-1-BINDING PROTEIN 1"/>
    <property type="match status" value="1"/>
</dbReference>
<sequence length="142" mass="16176">MYENTAFDVYFLGMIHEVNLGGGDNIRDPDVQLIDKVEEAQLEGKVQLVPNPETRVTVSVSKHGIKVVNKQNHVQQRHPLHTLAQIVYYVDSFFKSNLALKIGQVGRSVYDCYVFQCDTEDQANCICQSLKSVYDDITRRNL</sequence>
<reference evidence="1" key="1">
    <citation type="journal article" date="2023" name="Mol. Biol. Evol.">
        <title>Third-Generation Sequencing Reveals the Adaptive Role of the Epigenome in Three Deep-Sea Polychaetes.</title>
        <authorList>
            <person name="Perez M."/>
            <person name="Aroh O."/>
            <person name="Sun Y."/>
            <person name="Lan Y."/>
            <person name="Juniper S.K."/>
            <person name="Young C.R."/>
            <person name="Angers B."/>
            <person name="Qian P.Y."/>
        </authorList>
    </citation>
    <scope>NUCLEOTIDE SEQUENCE</scope>
    <source>
        <strain evidence="1">R07B-5</strain>
    </source>
</reference>
<dbReference type="EMBL" id="JAODUO010000229">
    <property type="protein sequence ID" value="KAK2185599.1"/>
    <property type="molecule type" value="Genomic_DNA"/>
</dbReference>
<comment type="caution">
    <text evidence="1">The sequence shown here is derived from an EMBL/GenBank/DDBJ whole genome shotgun (WGS) entry which is preliminary data.</text>
</comment>
<dbReference type="EMBL" id="JAODUO010006452">
    <property type="protein sequence ID" value="KAK2139387.1"/>
    <property type="molecule type" value="Genomic_DNA"/>
</dbReference>
<dbReference type="InterPro" id="IPR019517">
    <property type="entry name" value="Integrin-bd_ICAP-1"/>
</dbReference>
<accession>A0AAD9MLQ0</accession>
<organism evidence="1 3">
    <name type="scientific">Ridgeia piscesae</name>
    <name type="common">Tubeworm</name>
    <dbReference type="NCBI Taxonomy" id="27915"/>
    <lineage>
        <taxon>Eukaryota</taxon>
        <taxon>Metazoa</taxon>
        <taxon>Spiralia</taxon>
        <taxon>Lophotrochozoa</taxon>
        <taxon>Annelida</taxon>
        <taxon>Polychaeta</taxon>
        <taxon>Sedentaria</taxon>
        <taxon>Canalipalpata</taxon>
        <taxon>Sabellida</taxon>
        <taxon>Siboglinidae</taxon>
        <taxon>Ridgeia</taxon>
    </lineage>
</organism>
<proteinExistence type="predicted"/>
<dbReference type="Proteomes" id="UP001209878">
    <property type="component" value="Unassembled WGS sequence"/>
</dbReference>